<reference evidence="15 16" key="1">
    <citation type="submission" date="2018-06" db="EMBL/GenBank/DDBJ databases">
        <authorList>
            <consortium name="Pathogen Informatics"/>
            <person name="Doyle S."/>
        </authorList>
    </citation>
    <scope>NUCLEOTIDE SEQUENCE [LARGE SCALE GENOMIC DNA]</scope>
    <source>
        <strain evidence="15 16">NCTC7688</strain>
    </source>
</reference>
<dbReference type="RefSeq" id="WP_002483363.1">
    <property type="nucleotide sequence ID" value="NZ_JAMWIE010000003.1"/>
</dbReference>
<dbReference type="Proteomes" id="UP000254707">
    <property type="component" value="Unassembled WGS sequence"/>
</dbReference>
<evidence type="ECO:0000256" key="9">
    <source>
        <dbReference type="ARBA" id="ARBA00023098"/>
    </source>
</evidence>
<feature type="transmembrane region" description="Helical" evidence="13">
    <location>
        <begin position="12"/>
        <end position="30"/>
    </location>
</feature>
<protein>
    <recommendedName>
        <fullName evidence="4 13">Phosphatidylglycerol lysyltransferase</fullName>
        <ecNumber evidence="3 13">2.3.2.3</ecNumber>
    </recommendedName>
    <alternativeName>
        <fullName evidence="13">Lysylphosphatidylglycerol synthase</fullName>
    </alternativeName>
</protein>
<evidence type="ECO:0000256" key="8">
    <source>
        <dbReference type="ARBA" id="ARBA00022989"/>
    </source>
</evidence>
<dbReference type="GO" id="GO:0005886">
    <property type="term" value="C:plasma membrane"/>
    <property type="evidence" value="ECO:0007669"/>
    <property type="project" value="UniProtKB-SubCell"/>
</dbReference>
<feature type="transmembrane region" description="Helical" evidence="13">
    <location>
        <begin position="448"/>
        <end position="470"/>
    </location>
</feature>
<feature type="transmembrane region" description="Helical" evidence="13">
    <location>
        <begin position="336"/>
        <end position="361"/>
    </location>
</feature>
<feature type="transmembrane region" description="Helical" evidence="13">
    <location>
        <begin position="229"/>
        <end position="250"/>
    </location>
</feature>
<name>A0A380HNC6_STASA</name>
<comment type="similarity">
    <text evidence="2 13">Belongs to the LPG synthase family.</text>
</comment>
<feature type="transmembrane region" description="Helical" evidence="13">
    <location>
        <begin position="367"/>
        <end position="385"/>
    </location>
</feature>
<evidence type="ECO:0000256" key="10">
    <source>
        <dbReference type="ARBA" id="ARBA00023136"/>
    </source>
</evidence>
<keyword evidence="11 13" id="KW-0046">Antibiotic resistance</keyword>
<dbReference type="GO" id="GO:0006629">
    <property type="term" value="P:lipid metabolic process"/>
    <property type="evidence" value="ECO:0007669"/>
    <property type="project" value="UniProtKB-KW"/>
</dbReference>
<evidence type="ECO:0000256" key="5">
    <source>
        <dbReference type="ARBA" id="ARBA00022475"/>
    </source>
</evidence>
<evidence type="ECO:0000256" key="6">
    <source>
        <dbReference type="ARBA" id="ARBA00022679"/>
    </source>
</evidence>
<dbReference type="GO" id="GO:0050071">
    <property type="term" value="F:phosphatidylglycerol lysyltransferase activity"/>
    <property type="evidence" value="ECO:0007669"/>
    <property type="project" value="UniProtKB-EC"/>
</dbReference>
<evidence type="ECO:0000256" key="12">
    <source>
        <dbReference type="ARBA" id="ARBA00047540"/>
    </source>
</evidence>
<keyword evidence="9 13" id="KW-0443">Lipid metabolism</keyword>
<evidence type="ECO:0000256" key="7">
    <source>
        <dbReference type="ARBA" id="ARBA00022692"/>
    </source>
</evidence>
<feature type="transmembrane region" description="Helical" evidence="13">
    <location>
        <begin position="194"/>
        <end position="217"/>
    </location>
</feature>
<keyword evidence="7 13" id="KW-0812">Transmembrane</keyword>
<dbReference type="GO" id="GO:0046677">
    <property type="term" value="P:response to antibiotic"/>
    <property type="evidence" value="ECO:0007669"/>
    <property type="project" value="UniProtKB-KW"/>
</dbReference>
<dbReference type="PANTHER" id="PTHR34697:SF2">
    <property type="entry name" value="PHOSPHATIDYLGLYCEROL LYSYLTRANSFERASE"/>
    <property type="match status" value="1"/>
</dbReference>
<keyword evidence="15" id="KW-0012">Acyltransferase</keyword>
<feature type="transmembrane region" description="Helical" evidence="13">
    <location>
        <begin position="490"/>
        <end position="510"/>
    </location>
</feature>
<comment type="catalytic activity">
    <reaction evidence="12 13">
        <text>L-lysyl-tRNA(Lys) + a 1,2-diacyl-sn-glycero-3-phospho-(1'-sn-glycerol) = a 1,2-diacyl-sn-glycero-3-phospho-1'-(3'-O-L-lysyl)-sn-glycerol + tRNA(Lys)</text>
        <dbReference type="Rhea" id="RHEA:10668"/>
        <dbReference type="Rhea" id="RHEA-COMP:9696"/>
        <dbReference type="Rhea" id="RHEA-COMP:9697"/>
        <dbReference type="ChEBI" id="CHEBI:64716"/>
        <dbReference type="ChEBI" id="CHEBI:75792"/>
        <dbReference type="ChEBI" id="CHEBI:78442"/>
        <dbReference type="ChEBI" id="CHEBI:78529"/>
        <dbReference type="EC" id="2.3.2.3"/>
    </reaction>
</comment>
<feature type="transmembrane region" description="Helical" evidence="13">
    <location>
        <begin position="420"/>
        <end position="436"/>
    </location>
</feature>
<comment type="subcellular location">
    <subcellularLocation>
        <location evidence="1 13">Cell membrane</location>
        <topology evidence="1 13">Multi-pass membrane protein</topology>
    </subcellularLocation>
</comment>
<evidence type="ECO:0000256" key="3">
    <source>
        <dbReference type="ARBA" id="ARBA00012014"/>
    </source>
</evidence>
<dbReference type="InterPro" id="IPR022791">
    <property type="entry name" value="L-PG_synthase/AglD"/>
</dbReference>
<evidence type="ECO:0000313" key="15">
    <source>
        <dbReference type="EMBL" id="SUM83112.1"/>
    </source>
</evidence>
<accession>A0A380HNC6</accession>
<evidence type="ECO:0000256" key="2">
    <source>
        <dbReference type="ARBA" id="ARBA00008627"/>
    </source>
</evidence>
<keyword evidence="8 13" id="KW-1133">Transmembrane helix</keyword>
<dbReference type="Pfam" id="PF03706">
    <property type="entry name" value="LPG_synthase_TM"/>
    <property type="match status" value="1"/>
</dbReference>
<evidence type="ECO:0000256" key="11">
    <source>
        <dbReference type="ARBA" id="ARBA00023251"/>
    </source>
</evidence>
<dbReference type="PANTHER" id="PTHR34697">
    <property type="entry name" value="PHOSPHATIDYLGLYCEROL LYSYLTRANSFERASE"/>
    <property type="match status" value="1"/>
</dbReference>
<feature type="transmembrane region" description="Helical" evidence="13">
    <location>
        <begin position="270"/>
        <end position="293"/>
    </location>
</feature>
<sequence>MSKEMRSRLFSILKVVFAVALFSIVVFTLYKELSHINIKETIQSFGKINRVWLVALFVIGGASIIVLSMYDVILAKSLNLKISLLKTIRVGYIVNALNAVVGFGGFIGASVRFLFYKNATDDKRALLHTISIVLISMLTGLSLLSILVVIHVFDVSHLFTPYPWIKWLMYVVALFLPVFVIFTILRPLQENQKLLGVYCTIVSSVEWLVAALVLYMALTMVGVHVPISIFMGIFIIAALSGLISFIPGGFGTFDLVVLLGLKHLNIDEESIVLGLLLYRFAYYLFPVLVALILSTFEFRGTAKHYWEDARILVPVRDMTSLLSSYQKDIIARAPSFSIAILLMFTSLLFFLNNLTIIYDGLYDPNHYIYYIIVSVHTCACLLLLLNVVGVYRLSKRAILFSIISIILIFIVTAYTYASFILLSWLVVMLILLFIFYRRARVIKHPFRYLKLCLSFIMGALVLYINHIVIASTFYTLDIYHIEIDTSILRYYFWFTILLVAVIVGLIVWWFEYRYRISNTREDTKICASIVKQYGGNYLSHLMYSGDKKFFINENEDAFIMYRYQRNAYIVLGDPIGNPQSFYSLLESFYQEAEYLGYDIIFYQVTDRNMSLYHSFGNQFFKLGEEAVIDLNEFTISGKKKRGLRATLNKLDDLKYTFEVIEPPFTQALITDLKTISDEWLADKKEMHFSVGSFNESYLSKAPIAIIKDSNGLIIAFCTLMPTYYKGTISVDLIRWKPDCTLPLMDGLYLNMLLWSQKQNYQHFNMGMATLSNVGQLPYSFYGERIAGRVFEHFNGLYRFQGLRKYKEKFNPNWEPRFLVYRKRHSLWLSMIKVMRVIRKHK</sequence>
<keyword evidence="10 13" id="KW-0472">Membrane</keyword>
<dbReference type="SUPFAM" id="SSF55729">
    <property type="entry name" value="Acyl-CoA N-acyltransferases (Nat)"/>
    <property type="match status" value="1"/>
</dbReference>
<keyword evidence="5" id="KW-1003">Cell membrane</keyword>
<dbReference type="NCBIfam" id="NF033480">
    <property type="entry name" value="bifunc_MprF"/>
    <property type="match status" value="1"/>
</dbReference>
<evidence type="ECO:0000313" key="16">
    <source>
        <dbReference type="Proteomes" id="UP000254707"/>
    </source>
</evidence>
<dbReference type="AlphaFoldDB" id="A0A380HNC6"/>
<dbReference type="EMBL" id="UHED01000001">
    <property type="protein sequence ID" value="SUM83112.1"/>
    <property type="molecule type" value="Genomic_DNA"/>
</dbReference>
<keyword evidence="6 13" id="KW-0808">Transferase</keyword>
<evidence type="ECO:0000259" key="14">
    <source>
        <dbReference type="Pfam" id="PF09924"/>
    </source>
</evidence>
<feature type="transmembrane region" description="Helical" evidence="13">
    <location>
        <begin position="50"/>
        <end position="70"/>
    </location>
</feature>
<dbReference type="Pfam" id="PF09924">
    <property type="entry name" value="LPG_synthase_C"/>
    <property type="match status" value="1"/>
</dbReference>
<evidence type="ECO:0000256" key="13">
    <source>
        <dbReference type="RuleBase" id="RU363042"/>
    </source>
</evidence>
<feature type="transmembrane region" description="Helical" evidence="13">
    <location>
        <begin position="90"/>
        <end position="115"/>
    </location>
</feature>
<gene>
    <name evidence="13 15" type="primary">mprF</name>
    <name evidence="15" type="ORF">NCTC7688_01685</name>
</gene>
<dbReference type="InterPro" id="IPR016181">
    <property type="entry name" value="Acyl_CoA_acyltransferase"/>
</dbReference>
<feature type="domain" description="Phosphatidylglycerol lysyltransferase C-terminal" evidence="14">
    <location>
        <begin position="529"/>
        <end position="820"/>
    </location>
</feature>
<evidence type="ECO:0000256" key="4">
    <source>
        <dbReference type="ARBA" id="ARBA00021546"/>
    </source>
</evidence>
<dbReference type="EC" id="2.3.2.3" evidence="3 13"/>
<proteinExistence type="inferred from homology"/>
<evidence type="ECO:0000256" key="1">
    <source>
        <dbReference type="ARBA" id="ARBA00004651"/>
    </source>
</evidence>
<feature type="transmembrane region" description="Helical" evidence="13">
    <location>
        <begin position="127"/>
        <end position="155"/>
    </location>
</feature>
<dbReference type="GO" id="GO:0055091">
    <property type="term" value="P:phospholipid homeostasis"/>
    <property type="evidence" value="ECO:0007669"/>
    <property type="project" value="TreeGrafter"/>
</dbReference>
<feature type="transmembrane region" description="Helical" evidence="13">
    <location>
        <begin position="397"/>
        <end position="414"/>
    </location>
</feature>
<feature type="transmembrane region" description="Helical" evidence="13">
    <location>
        <begin position="167"/>
        <end position="188"/>
    </location>
</feature>
<dbReference type="InterPro" id="IPR024320">
    <property type="entry name" value="LPG_synthase_C"/>
</dbReference>
<dbReference type="InterPro" id="IPR051211">
    <property type="entry name" value="PG_lysyltransferase"/>
</dbReference>
<comment type="function">
    <text evidence="13">Catalyzes the transfer of a lysyl group from L-lysyl-tRNA(Lys) to membrane-bound phosphatidylglycerol (PG), which produces lysylphosphatidylglycerol (LPG), a major component of the bacterial membrane with a positive net charge. LPG synthesis contributes to bacterial virulence as it is involved in the resistance mechanism against cationic antimicrobial peptides (CAMP) produces by the host's immune system (defensins, cathelicidins) and by the competing microorganisms.</text>
</comment>
<organism evidence="15 16">
    <name type="scientific">Staphylococcus saprophyticus</name>
    <dbReference type="NCBI Taxonomy" id="29385"/>
    <lineage>
        <taxon>Bacteria</taxon>
        <taxon>Bacillati</taxon>
        <taxon>Bacillota</taxon>
        <taxon>Bacilli</taxon>
        <taxon>Bacillales</taxon>
        <taxon>Staphylococcaceae</taxon>
        <taxon>Staphylococcus</taxon>
    </lineage>
</organism>